<dbReference type="InterPro" id="IPR041577">
    <property type="entry name" value="RT_RNaseH_2"/>
</dbReference>
<evidence type="ECO:0000256" key="1">
    <source>
        <dbReference type="SAM" id="MobiDB-lite"/>
    </source>
</evidence>
<dbReference type="PANTHER" id="PTHR48475">
    <property type="entry name" value="RIBONUCLEASE H"/>
    <property type="match status" value="1"/>
</dbReference>
<organism evidence="3 4">
    <name type="scientific">Lithospermum erythrorhizon</name>
    <name type="common">Purple gromwell</name>
    <name type="synonym">Lithospermum officinale var. erythrorhizon</name>
    <dbReference type="NCBI Taxonomy" id="34254"/>
    <lineage>
        <taxon>Eukaryota</taxon>
        <taxon>Viridiplantae</taxon>
        <taxon>Streptophyta</taxon>
        <taxon>Embryophyta</taxon>
        <taxon>Tracheophyta</taxon>
        <taxon>Spermatophyta</taxon>
        <taxon>Magnoliopsida</taxon>
        <taxon>eudicotyledons</taxon>
        <taxon>Gunneridae</taxon>
        <taxon>Pentapetalae</taxon>
        <taxon>asterids</taxon>
        <taxon>lamiids</taxon>
        <taxon>Boraginales</taxon>
        <taxon>Boraginaceae</taxon>
        <taxon>Boraginoideae</taxon>
        <taxon>Lithospermeae</taxon>
        <taxon>Lithospermum</taxon>
    </lineage>
</organism>
<evidence type="ECO:0000259" key="2">
    <source>
        <dbReference type="Pfam" id="PF17919"/>
    </source>
</evidence>
<dbReference type="Proteomes" id="UP001454036">
    <property type="component" value="Unassembled WGS sequence"/>
</dbReference>
<dbReference type="Gene3D" id="3.10.10.10">
    <property type="entry name" value="HIV Type 1 Reverse Transcriptase, subunit A, domain 1"/>
    <property type="match status" value="1"/>
</dbReference>
<keyword evidence="4" id="KW-1185">Reference proteome</keyword>
<evidence type="ECO:0000313" key="3">
    <source>
        <dbReference type="EMBL" id="GAA0159957.1"/>
    </source>
</evidence>
<name>A0AAV3QCR7_LITER</name>
<dbReference type="EMBL" id="BAABME010003734">
    <property type="protein sequence ID" value="GAA0159957.1"/>
    <property type="molecule type" value="Genomic_DNA"/>
</dbReference>
<feature type="region of interest" description="Disordered" evidence="1">
    <location>
        <begin position="1"/>
        <end position="28"/>
    </location>
</feature>
<proteinExistence type="predicted"/>
<protein>
    <recommendedName>
        <fullName evidence="2">Reverse transcriptase/retrotransposon-derived protein RNase H-like domain-containing protein</fullName>
    </recommendedName>
</protein>
<evidence type="ECO:0000313" key="4">
    <source>
        <dbReference type="Proteomes" id="UP001454036"/>
    </source>
</evidence>
<gene>
    <name evidence="3" type="ORF">LIER_16621</name>
</gene>
<dbReference type="SUPFAM" id="SSF56672">
    <property type="entry name" value="DNA/RNA polymerases"/>
    <property type="match status" value="2"/>
</dbReference>
<dbReference type="AlphaFoldDB" id="A0AAV3QCR7"/>
<feature type="domain" description="Reverse transcriptase/retrotransposon-derived protein RNase H-like" evidence="2">
    <location>
        <begin position="247"/>
        <end position="344"/>
    </location>
</feature>
<comment type="caution">
    <text evidence="3">The sequence shown here is derived from an EMBL/GenBank/DDBJ whole genome shotgun (WGS) entry which is preliminary data.</text>
</comment>
<sequence>MSRGTDGLRERNVCSLEVPKESPKKRRPHEEIWSIPFEERDPKKVFKIGTMLGAKHEEMLIRVLREYRDIFAREPQDMPGVHSAVSVHRLYGDPHYKPDKQKKWTISEEKGEAIREEVGKVLGANAIRELLFPTWLANVVLVLKPNGTWCLPTSTRSAQRIATPCPTLIDWLIQPQGTRLWPLAWRTRELPTRGWSISCAGHTKPKKPEGGVEVDGKDCCLDPVHLSRRRSKLPFFKAIKKRRDFEWTPECEKSFQDLKAYMHSPQLLAPPIDGDALQLYLAVWESSLSSSLIREEDKVQWPVYYVSRLLRGAETRYPLTEKLVFALMVAARKLKPYFESRLVEVITDQPLRKILENPTRSGPMVKWALELSEFELRYKPQTDIKAQSLADFMVECTHGPADGEPELVNLVEATE</sequence>
<dbReference type="InterPro" id="IPR043128">
    <property type="entry name" value="Rev_trsase/Diguanyl_cyclase"/>
</dbReference>
<dbReference type="InterPro" id="IPR043502">
    <property type="entry name" value="DNA/RNA_pol_sf"/>
</dbReference>
<dbReference type="Pfam" id="PF17919">
    <property type="entry name" value="RT_RNaseH_2"/>
    <property type="match status" value="1"/>
</dbReference>
<reference evidence="3 4" key="1">
    <citation type="submission" date="2024-01" db="EMBL/GenBank/DDBJ databases">
        <title>The complete chloroplast genome sequence of Lithospermum erythrorhizon: insights into the phylogenetic relationship among Boraginaceae species and the maternal lineages of purple gromwells.</title>
        <authorList>
            <person name="Okada T."/>
            <person name="Watanabe K."/>
        </authorList>
    </citation>
    <scope>NUCLEOTIDE SEQUENCE [LARGE SCALE GENOMIC DNA]</scope>
</reference>
<dbReference type="Gene3D" id="3.30.70.270">
    <property type="match status" value="1"/>
</dbReference>
<accession>A0AAV3QCR7</accession>
<dbReference type="PANTHER" id="PTHR48475:SF2">
    <property type="entry name" value="RIBONUCLEASE H"/>
    <property type="match status" value="1"/>
</dbReference>